<dbReference type="EMBL" id="CAJGYO010000003">
    <property type="protein sequence ID" value="CAD6221181.1"/>
    <property type="molecule type" value="Genomic_DNA"/>
</dbReference>
<keyword evidence="4" id="KW-1185">Reference proteome</keyword>
<protein>
    <recommendedName>
        <fullName evidence="2">C2H2-type domain-containing protein</fullName>
    </recommendedName>
</protein>
<dbReference type="Pfam" id="PF12874">
    <property type="entry name" value="zf-met"/>
    <property type="match status" value="1"/>
</dbReference>
<dbReference type="Proteomes" id="UP000604825">
    <property type="component" value="Unassembled WGS sequence"/>
</dbReference>
<feature type="domain" description="C2H2-type" evidence="2">
    <location>
        <begin position="117"/>
        <end position="141"/>
    </location>
</feature>
<dbReference type="Gene3D" id="3.30.160.60">
    <property type="entry name" value="Classic Zinc Finger"/>
    <property type="match status" value="1"/>
</dbReference>
<proteinExistence type="predicted"/>
<dbReference type="InterPro" id="IPR036236">
    <property type="entry name" value="Znf_C2H2_sf"/>
</dbReference>
<reference evidence="3" key="1">
    <citation type="submission" date="2020-10" db="EMBL/GenBank/DDBJ databases">
        <authorList>
            <person name="Han B."/>
            <person name="Lu T."/>
            <person name="Zhao Q."/>
            <person name="Huang X."/>
            <person name="Zhao Y."/>
        </authorList>
    </citation>
    <scope>NUCLEOTIDE SEQUENCE</scope>
</reference>
<organism evidence="3 4">
    <name type="scientific">Miscanthus lutarioriparius</name>
    <dbReference type="NCBI Taxonomy" id="422564"/>
    <lineage>
        <taxon>Eukaryota</taxon>
        <taxon>Viridiplantae</taxon>
        <taxon>Streptophyta</taxon>
        <taxon>Embryophyta</taxon>
        <taxon>Tracheophyta</taxon>
        <taxon>Spermatophyta</taxon>
        <taxon>Magnoliopsida</taxon>
        <taxon>Liliopsida</taxon>
        <taxon>Poales</taxon>
        <taxon>Poaceae</taxon>
        <taxon>PACMAD clade</taxon>
        <taxon>Panicoideae</taxon>
        <taxon>Andropogonodae</taxon>
        <taxon>Andropogoneae</taxon>
        <taxon>Saccharinae</taxon>
        <taxon>Miscanthus</taxon>
    </lineage>
</organism>
<evidence type="ECO:0000313" key="3">
    <source>
        <dbReference type="EMBL" id="CAD6221181.1"/>
    </source>
</evidence>
<feature type="region of interest" description="Disordered" evidence="1">
    <location>
        <begin position="155"/>
        <end position="175"/>
    </location>
</feature>
<sequence>MQRSNAPSSACATITFEEALRREMEYRKWVERTHPHLLVGICGAPEMQRDVSTGSVPDVIKRNLAPETSVPPQQSSFSCVTGQKQPQNWYPSKKKVKVPHLPSQILQCPRPNVVPSFWCKICKVDCVTEFNFGAHIGGKKHKAKKLEILGKRNAGTPSSQCAAGNRNPVQNGHAVSGSRNNELNVASSITVGPNCDLSSESMTNGTEESCSKHQFFEVLESFGSTNVVLGHHGSLKL</sequence>
<evidence type="ECO:0000256" key="1">
    <source>
        <dbReference type="SAM" id="MobiDB-lite"/>
    </source>
</evidence>
<feature type="compositionally biased region" description="Polar residues" evidence="1">
    <location>
        <begin position="155"/>
        <end position="170"/>
    </location>
</feature>
<name>A0A811NFZ8_9POAL</name>
<dbReference type="AlphaFoldDB" id="A0A811NFZ8"/>
<dbReference type="SUPFAM" id="SSF57667">
    <property type="entry name" value="beta-beta-alpha zinc fingers"/>
    <property type="match status" value="1"/>
</dbReference>
<evidence type="ECO:0000259" key="2">
    <source>
        <dbReference type="Pfam" id="PF12874"/>
    </source>
</evidence>
<dbReference type="OrthoDB" id="643184at2759"/>
<dbReference type="FunFam" id="3.30.160.60:FF:002543">
    <property type="entry name" value="LOC567465 protein"/>
    <property type="match status" value="1"/>
</dbReference>
<evidence type="ECO:0000313" key="4">
    <source>
        <dbReference type="Proteomes" id="UP000604825"/>
    </source>
</evidence>
<accession>A0A811NFZ8</accession>
<dbReference type="InterPro" id="IPR013087">
    <property type="entry name" value="Znf_C2H2_type"/>
</dbReference>
<comment type="caution">
    <text evidence="3">The sequence shown here is derived from an EMBL/GenBank/DDBJ whole genome shotgun (WGS) entry which is preliminary data.</text>
</comment>
<gene>
    <name evidence="3" type="ORF">NCGR_LOCUS14563</name>
</gene>